<feature type="domain" description="Retrotransposon gag" evidence="2">
    <location>
        <begin position="79"/>
        <end position="150"/>
    </location>
</feature>
<protein>
    <recommendedName>
        <fullName evidence="2">Retrotransposon gag domain-containing protein</fullName>
    </recommendedName>
</protein>
<evidence type="ECO:0000256" key="1">
    <source>
        <dbReference type="SAM" id="MobiDB-lite"/>
    </source>
</evidence>
<feature type="compositionally biased region" description="Basic and acidic residues" evidence="1">
    <location>
        <begin position="194"/>
        <end position="212"/>
    </location>
</feature>
<evidence type="ECO:0000313" key="4">
    <source>
        <dbReference type="Proteomes" id="UP001162156"/>
    </source>
</evidence>
<dbReference type="InterPro" id="IPR005162">
    <property type="entry name" value="Retrotrans_gag_dom"/>
</dbReference>
<accession>A0AAV8XMB3</accession>
<sequence>MAQGGSQQQQTLYITSSNIGKVPEYNSTEDFSLYLERLEQYFIANFIDEDRKVAVLLTVIGSHTYRILRDLCDPVLPKNKSFDELCGLLKRQFSPRVSTFRKRIEFYEARQNATESINEWYARIKNLAIPCSFGNLLEEILKDKFITGLKKGKILDRLCEEEATKKVQELLEIAVKKEASAKEQTEEIHKISFRKKEDKKENQRKTKDEGTKKCFSCGKSNHDFG</sequence>
<dbReference type="AlphaFoldDB" id="A0AAV8XMB3"/>
<feature type="region of interest" description="Disordered" evidence="1">
    <location>
        <begin position="194"/>
        <end position="225"/>
    </location>
</feature>
<keyword evidence="4" id="KW-1185">Reference proteome</keyword>
<name>A0AAV8XMB3_9CUCU</name>
<dbReference type="Proteomes" id="UP001162156">
    <property type="component" value="Unassembled WGS sequence"/>
</dbReference>
<comment type="caution">
    <text evidence="3">The sequence shown here is derived from an EMBL/GenBank/DDBJ whole genome shotgun (WGS) entry which is preliminary data.</text>
</comment>
<dbReference type="EMBL" id="JANEYF010003027">
    <property type="protein sequence ID" value="KAJ8940070.1"/>
    <property type="molecule type" value="Genomic_DNA"/>
</dbReference>
<dbReference type="Pfam" id="PF03732">
    <property type="entry name" value="Retrotrans_gag"/>
    <property type="match status" value="1"/>
</dbReference>
<proteinExistence type="predicted"/>
<organism evidence="3 4">
    <name type="scientific">Rhamnusium bicolor</name>
    <dbReference type="NCBI Taxonomy" id="1586634"/>
    <lineage>
        <taxon>Eukaryota</taxon>
        <taxon>Metazoa</taxon>
        <taxon>Ecdysozoa</taxon>
        <taxon>Arthropoda</taxon>
        <taxon>Hexapoda</taxon>
        <taxon>Insecta</taxon>
        <taxon>Pterygota</taxon>
        <taxon>Neoptera</taxon>
        <taxon>Endopterygota</taxon>
        <taxon>Coleoptera</taxon>
        <taxon>Polyphaga</taxon>
        <taxon>Cucujiformia</taxon>
        <taxon>Chrysomeloidea</taxon>
        <taxon>Cerambycidae</taxon>
        <taxon>Lepturinae</taxon>
        <taxon>Rhagiini</taxon>
        <taxon>Rhamnusium</taxon>
    </lineage>
</organism>
<reference evidence="3" key="1">
    <citation type="journal article" date="2023" name="Insect Mol. Biol.">
        <title>Genome sequencing provides insights into the evolution of gene families encoding plant cell wall-degrading enzymes in longhorned beetles.</title>
        <authorList>
            <person name="Shin N.R."/>
            <person name="Okamura Y."/>
            <person name="Kirsch R."/>
            <person name="Pauchet Y."/>
        </authorList>
    </citation>
    <scope>NUCLEOTIDE SEQUENCE</scope>
    <source>
        <strain evidence="3">RBIC_L_NR</strain>
    </source>
</reference>
<dbReference type="PANTHER" id="PTHR33198">
    <property type="entry name" value="ANK_REP_REGION DOMAIN-CONTAINING PROTEIN-RELATED"/>
    <property type="match status" value="1"/>
</dbReference>
<dbReference type="PANTHER" id="PTHR33198:SF19">
    <property type="entry name" value="CCHC-TYPE DOMAIN-CONTAINING PROTEIN"/>
    <property type="match status" value="1"/>
</dbReference>
<evidence type="ECO:0000313" key="3">
    <source>
        <dbReference type="EMBL" id="KAJ8940070.1"/>
    </source>
</evidence>
<gene>
    <name evidence="3" type="ORF">NQ314_010904</name>
</gene>
<evidence type="ECO:0000259" key="2">
    <source>
        <dbReference type="Pfam" id="PF03732"/>
    </source>
</evidence>